<dbReference type="OMA" id="HCNPSES"/>
<reference evidence="2 3" key="1">
    <citation type="submission" date="2018-08" db="EMBL/GenBank/DDBJ databases">
        <authorList>
            <person name="Laetsch R D."/>
            <person name="Stevens L."/>
            <person name="Kumar S."/>
            <person name="Blaxter L. M."/>
        </authorList>
    </citation>
    <scope>NUCLEOTIDE SEQUENCE [LARGE SCALE GENOMIC DNA]</scope>
</reference>
<dbReference type="OrthoDB" id="5850868at2759"/>
<dbReference type="AlphaFoldDB" id="A0A3P6URI0"/>
<evidence type="ECO:0000313" key="2">
    <source>
        <dbReference type="EMBL" id="VDK81928.1"/>
    </source>
</evidence>
<organism evidence="2 3">
    <name type="scientific">Litomosoides sigmodontis</name>
    <name type="common">Filarial nematode worm</name>
    <dbReference type="NCBI Taxonomy" id="42156"/>
    <lineage>
        <taxon>Eukaryota</taxon>
        <taxon>Metazoa</taxon>
        <taxon>Ecdysozoa</taxon>
        <taxon>Nematoda</taxon>
        <taxon>Chromadorea</taxon>
        <taxon>Rhabditida</taxon>
        <taxon>Spirurina</taxon>
        <taxon>Spiruromorpha</taxon>
        <taxon>Filarioidea</taxon>
        <taxon>Onchocercidae</taxon>
        <taxon>Litomosoides</taxon>
    </lineage>
</organism>
<accession>A0A3P6URI0</accession>
<dbReference type="InterPro" id="IPR012292">
    <property type="entry name" value="Globin/Proto"/>
</dbReference>
<gene>
    <name evidence="2" type="ORF">NLS_LOCUS5512</name>
</gene>
<dbReference type="GO" id="GO:0020037">
    <property type="term" value="F:heme binding"/>
    <property type="evidence" value="ECO:0007669"/>
    <property type="project" value="InterPro"/>
</dbReference>
<keyword evidence="3" id="KW-1185">Reference proteome</keyword>
<feature type="region of interest" description="Disordered" evidence="1">
    <location>
        <begin position="64"/>
        <end position="106"/>
    </location>
</feature>
<sequence length="106" mass="11498">MLMGAAHCNPSESLISSAWDQFGDSLAESIAKAEAIRGKRKCLKAWNALLSFIVDRIKGGYLEESKRRASKKSSRQENAGPSSLHMSTTPPILKSDSTAANSTTYH</sequence>
<dbReference type="EMBL" id="UYRX01000419">
    <property type="protein sequence ID" value="VDK81928.1"/>
    <property type="molecule type" value="Genomic_DNA"/>
</dbReference>
<evidence type="ECO:0000256" key="1">
    <source>
        <dbReference type="SAM" id="MobiDB-lite"/>
    </source>
</evidence>
<dbReference type="GO" id="GO:0019825">
    <property type="term" value="F:oxygen binding"/>
    <property type="evidence" value="ECO:0007669"/>
    <property type="project" value="InterPro"/>
</dbReference>
<evidence type="ECO:0000313" key="3">
    <source>
        <dbReference type="Proteomes" id="UP000277928"/>
    </source>
</evidence>
<dbReference type="Gene3D" id="1.10.490.10">
    <property type="entry name" value="Globins"/>
    <property type="match status" value="1"/>
</dbReference>
<dbReference type="STRING" id="42156.A0A3P6URI0"/>
<protein>
    <submittedName>
        <fullName evidence="2">Uncharacterized protein</fullName>
    </submittedName>
</protein>
<name>A0A3P6URI0_LITSI</name>
<dbReference type="Proteomes" id="UP000277928">
    <property type="component" value="Unassembled WGS sequence"/>
</dbReference>
<proteinExistence type="predicted"/>
<feature type="compositionally biased region" description="Polar residues" evidence="1">
    <location>
        <begin position="76"/>
        <end position="106"/>
    </location>
</feature>